<evidence type="ECO:0000313" key="3">
    <source>
        <dbReference type="Proteomes" id="UP000230233"/>
    </source>
</evidence>
<keyword evidence="1" id="KW-0472">Membrane</keyword>
<name>A0A2G5SSX9_9PELO</name>
<dbReference type="Proteomes" id="UP000230233">
    <property type="component" value="Chromosome X"/>
</dbReference>
<protein>
    <submittedName>
        <fullName evidence="2">Uncharacterized protein</fullName>
    </submittedName>
</protein>
<evidence type="ECO:0000256" key="1">
    <source>
        <dbReference type="SAM" id="Phobius"/>
    </source>
</evidence>
<organism evidence="2 3">
    <name type="scientific">Caenorhabditis nigoni</name>
    <dbReference type="NCBI Taxonomy" id="1611254"/>
    <lineage>
        <taxon>Eukaryota</taxon>
        <taxon>Metazoa</taxon>
        <taxon>Ecdysozoa</taxon>
        <taxon>Nematoda</taxon>
        <taxon>Chromadorea</taxon>
        <taxon>Rhabditida</taxon>
        <taxon>Rhabditina</taxon>
        <taxon>Rhabditomorpha</taxon>
        <taxon>Rhabditoidea</taxon>
        <taxon>Rhabditidae</taxon>
        <taxon>Peloderinae</taxon>
        <taxon>Caenorhabditis</taxon>
    </lineage>
</organism>
<feature type="transmembrane region" description="Helical" evidence="1">
    <location>
        <begin position="12"/>
        <end position="33"/>
    </location>
</feature>
<dbReference type="AlphaFoldDB" id="A0A2G5SSX9"/>
<keyword evidence="3" id="KW-1185">Reference proteome</keyword>
<dbReference type="EMBL" id="PDUG01000006">
    <property type="protein sequence ID" value="PIC18068.1"/>
    <property type="molecule type" value="Genomic_DNA"/>
</dbReference>
<comment type="caution">
    <text evidence="2">The sequence shown here is derived from an EMBL/GenBank/DDBJ whole genome shotgun (WGS) entry which is preliminary data.</text>
</comment>
<reference evidence="3" key="1">
    <citation type="submission" date="2017-10" db="EMBL/GenBank/DDBJ databases">
        <title>Rapid genome shrinkage in a self-fertile nematode reveals novel sperm competition proteins.</title>
        <authorList>
            <person name="Yin D."/>
            <person name="Schwarz E.M."/>
            <person name="Thomas C.G."/>
            <person name="Felde R.L."/>
            <person name="Korf I.F."/>
            <person name="Cutter A.D."/>
            <person name="Schartner C.M."/>
            <person name="Ralston E.J."/>
            <person name="Meyer B.J."/>
            <person name="Haag E.S."/>
        </authorList>
    </citation>
    <scope>NUCLEOTIDE SEQUENCE [LARGE SCALE GENOMIC DNA]</scope>
    <source>
        <strain evidence="3">JU1422</strain>
    </source>
</reference>
<sequence length="86" mass="9847">MFVVVDNTMPTWTVLVLVILALFWGVIVALYIADVSWVICFAKQAVNAKRQSEEQRRHAATSRQSVFVVGDQERNLEASRRLIREV</sequence>
<accession>A0A2G5SSX9</accession>
<gene>
    <name evidence="2" type="primary">Cnig_chr_X.g24093</name>
    <name evidence="2" type="ORF">B9Z55_024093</name>
</gene>
<keyword evidence="1" id="KW-0812">Transmembrane</keyword>
<proteinExistence type="predicted"/>
<evidence type="ECO:0000313" key="2">
    <source>
        <dbReference type="EMBL" id="PIC18068.1"/>
    </source>
</evidence>
<keyword evidence="1" id="KW-1133">Transmembrane helix</keyword>